<dbReference type="EMBL" id="JAAAMQ010000064">
    <property type="protein sequence ID" value="NBA12609.1"/>
    <property type="molecule type" value="Genomic_DNA"/>
</dbReference>
<evidence type="ECO:0000313" key="2">
    <source>
        <dbReference type="EMBL" id="NBA12609.1"/>
    </source>
</evidence>
<gene>
    <name evidence="2" type="ORF">GTU77_10630</name>
</gene>
<accession>A0AAJ2YYS8</accession>
<evidence type="ECO:0000313" key="3">
    <source>
        <dbReference type="Proteomes" id="UP000719917"/>
    </source>
</evidence>
<feature type="transmembrane region" description="Helical" evidence="1">
    <location>
        <begin position="33"/>
        <end position="53"/>
    </location>
</feature>
<proteinExistence type="predicted"/>
<keyword evidence="1" id="KW-0812">Transmembrane</keyword>
<name>A0AAJ2YYS8_WEICO</name>
<keyword evidence="1" id="KW-0472">Membrane</keyword>
<organism evidence="2 3">
    <name type="scientific">Weissella confusa</name>
    <name type="common">Lactobacillus confusus</name>
    <dbReference type="NCBI Taxonomy" id="1583"/>
    <lineage>
        <taxon>Bacteria</taxon>
        <taxon>Bacillati</taxon>
        <taxon>Bacillota</taxon>
        <taxon>Bacilli</taxon>
        <taxon>Lactobacillales</taxon>
        <taxon>Lactobacillaceae</taxon>
        <taxon>Weissella</taxon>
    </lineage>
</organism>
<sequence length="63" mass="7346">LLIGGVEIMQLLGEKWHWKTGFLGWVTQLDFGWLGYALVVVLILSWIIAMVVWKVGRFEERWG</sequence>
<evidence type="ECO:0000256" key="1">
    <source>
        <dbReference type="SAM" id="Phobius"/>
    </source>
</evidence>
<reference evidence="2" key="1">
    <citation type="submission" date="2020-01" db="EMBL/GenBank/DDBJ databases">
        <title>First Reported Case and Whole Genome of Weissella confusa in an Equid.</title>
        <authorList>
            <person name="Little S.V."/>
            <person name="Lawhon S.D."/>
        </authorList>
    </citation>
    <scope>NUCLEOTIDE SEQUENCE</scope>
    <source>
        <strain evidence="2">718955</strain>
    </source>
</reference>
<protein>
    <submittedName>
        <fullName evidence="2">HoxN/HupN/NixA family nickel/cobalt transporter</fullName>
    </submittedName>
</protein>
<comment type="caution">
    <text evidence="2">The sequence shown here is derived from an EMBL/GenBank/DDBJ whole genome shotgun (WGS) entry which is preliminary data.</text>
</comment>
<dbReference type="Proteomes" id="UP000719917">
    <property type="component" value="Unassembled WGS sequence"/>
</dbReference>
<feature type="non-terminal residue" evidence="2">
    <location>
        <position position="1"/>
    </location>
</feature>
<dbReference type="AlphaFoldDB" id="A0AAJ2YYS8"/>
<keyword evidence="1" id="KW-1133">Transmembrane helix</keyword>